<proteinExistence type="inferred from homology"/>
<dbReference type="Pfam" id="PF01063">
    <property type="entry name" value="Aminotran_4"/>
    <property type="match status" value="1"/>
</dbReference>
<dbReference type="EMBL" id="JAGPYM010000028">
    <property type="protein sequence ID" value="KAH6879902.1"/>
    <property type="molecule type" value="Genomic_DNA"/>
</dbReference>
<evidence type="ECO:0000256" key="7">
    <source>
        <dbReference type="RuleBase" id="RU004106"/>
    </source>
</evidence>
<evidence type="ECO:0000256" key="6">
    <source>
        <dbReference type="PIRSR" id="PIRSR006468-1"/>
    </source>
</evidence>
<keyword evidence="3 9" id="KW-0032">Aminotransferase</keyword>
<dbReference type="Gene3D" id="3.20.10.10">
    <property type="entry name" value="D-amino Acid Aminotransferase, subunit A, domain 2"/>
    <property type="match status" value="1"/>
</dbReference>
<evidence type="ECO:0000256" key="2">
    <source>
        <dbReference type="ARBA" id="ARBA00009320"/>
    </source>
</evidence>
<evidence type="ECO:0000313" key="11">
    <source>
        <dbReference type="Proteomes" id="UP000777438"/>
    </source>
</evidence>
<name>A0A9P8VVG6_9HYPO</name>
<evidence type="ECO:0000256" key="3">
    <source>
        <dbReference type="ARBA" id="ARBA00022576"/>
    </source>
</evidence>
<dbReference type="GO" id="GO:0005739">
    <property type="term" value="C:mitochondrion"/>
    <property type="evidence" value="ECO:0007669"/>
    <property type="project" value="TreeGrafter"/>
</dbReference>
<dbReference type="GO" id="GO:0009098">
    <property type="term" value="P:L-leucine biosynthetic process"/>
    <property type="evidence" value="ECO:0007669"/>
    <property type="project" value="TreeGrafter"/>
</dbReference>
<comment type="cofactor">
    <cofactor evidence="1 8">
        <name>pyridoxal 5'-phosphate</name>
        <dbReference type="ChEBI" id="CHEBI:597326"/>
    </cofactor>
</comment>
<dbReference type="EC" id="2.6.1.42" evidence="9"/>
<keyword evidence="4 9" id="KW-0808">Transferase</keyword>
<accession>A0A9P8VVG6</accession>
<dbReference type="InterPro" id="IPR005786">
    <property type="entry name" value="B_amino_transII"/>
</dbReference>
<dbReference type="SUPFAM" id="SSF56752">
    <property type="entry name" value="D-aminoacid aminotransferase-like PLP-dependent enzymes"/>
    <property type="match status" value="1"/>
</dbReference>
<evidence type="ECO:0000256" key="4">
    <source>
        <dbReference type="ARBA" id="ARBA00022679"/>
    </source>
</evidence>
<dbReference type="InterPro" id="IPR018300">
    <property type="entry name" value="Aminotrans_IV_CS"/>
</dbReference>
<reference evidence="10 11" key="1">
    <citation type="journal article" date="2021" name="Nat. Commun.">
        <title>Genetic determinants of endophytism in the Arabidopsis root mycobiome.</title>
        <authorList>
            <person name="Mesny F."/>
            <person name="Miyauchi S."/>
            <person name="Thiergart T."/>
            <person name="Pickel B."/>
            <person name="Atanasova L."/>
            <person name="Karlsson M."/>
            <person name="Huettel B."/>
            <person name="Barry K.W."/>
            <person name="Haridas S."/>
            <person name="Chen C."/>
            <person name="Bauer D."/>
            <person name="Andreopoulos W."/>
            <person name="Pangilinan J."/>
            <person name="LaButti K."/>
            <person name="Riley R."/>
            <person name="Lipzen A."/>
            <person name="Clum A."/>
            <person name="Drula E."/>
            <person name="Henrissat B."/>
            <person name="Kohler A."/>
            <person name="Grigoriev I.V."/>
            <person name="Martin F.M."/>
            <person name="Hacquard S."/>
        </authorList>
    </citation>
    <scope>NUCLEOTIDE SEQUENCE [LARGE SCALE GENOMIC DNA]</scope>
    <source>
        <strain evidence="10 11">MPI-CAGE-CH-0241</strain>
    </source>
</reference>
<comment type="catalytic activity">
    <reaction evidence="9">
        <text>L-valine + 2-oxoglutarate = 3-methyl-2-oxobutanoate + L-glutamate</text>
        <dbReference type="Rhea" id="RHEA:24813"/>
        <dbReference type="ChEBI" id="CHEBI:11851"/>
        <dbReference type="ChEBI" id="CHEBI:16810"/>
        <dbReference type="ChEBI" id="CHEBI:29985"/>
        <dbReference type="ChEBI" id="CHEBI:57762"/>
        <dbReference type="EC" id="2.6.1.42"/>
    </reaction>
</comment>
<organism evidence="10 11">
    <name type="scientific">Thelonectria olida</name>
    <dbReference type="NCBI Taxonomy" id="1576542"/>
    <lineage>
        <taxon>Eukaryota</taxon>
        <taxon>Fungi</taxon>
        <taxon>Dikarya</taxon>
        <taxon>Ascomycota</taxon>
        <taxon>Pezizomycotina</taxon>
        <taxon>Sordariomycetes</taxon>
        <taxon>Hypocreomycetidae</taxon>
        <taxon>Hypocreales</taxon>
        <taxon>Nectriaceae</taxon>
        <taxon>Thelonectria</taxon>
    </lineage>
</organism>
<dbReference type="InterPro" id="IPR043132">
    <property type="entry name" value="BCAT-like_C"/>
</dbReference>
<keyword evidence="11" id="KW-1185">Reference proteome</keyword>
<gene>
    <name evidence="10" type="ORF">B0T10DRAFT_412833</name>
</gene>
<evidence type="ECO:0000256" key="8">
    <source>
        <dbReference type="RuleBase" id="RU004516"/>
    </source>
</evidence>
<dbReference type="PIRSF" id="PIRSF006468">
    <property type="entry name" value="BCAT1"/>
    <property type="match status" value="1"/>
</dbReference>
<protein>
    <recommendedName>
        <fullName evidence="9">Branched-chain-amino-acid aminotransferase</fullName>
        <ecNumber evidence="9">2.6.1.42</ecNumber>
    </recommendedName>
</protein>
<dbReference type="Proteomes" id="UP000777438">
    <property type="component" value="Unassembled WGS sequence"/>
</dbReference>
<dbReference type="PROSITE" id="PS00770">
    <property type="entry name" value="AA_TRANSFER_CLASS_4"/>
    <property type="match status" value="1"/>
</dbReference>
<keyword evidence="5 8" id="KW-0663">Pyridoxal phosphate</keyword>
<dbReference type="GO" id="GO:0004084">
    <property type="term" value="F:branched-chain-amino-acid transaminase activity"/>
    <property type="evidence" value="ECO:0007669"/>
    <property type="project" value="UniProtKB-EC"/>
</dbReference>
<dbReference type="AlphaFoldDB" id="A0A9P8VVG6"/>
<dbReference type="InterPro" id="IPR001544">
    <property type="entry name" value="Aminotrans_IV"/>
</dbReference>
<dbReference type="PANTHER" id="PTHR11825">
    <property type="entry name" value="SUBGROUP IIII AMINOTRANSFERASE"/>
    <property type="match status" value="1"/>
</dbReference>
<comment type="catalytic activity">
    <reaction evidence="9">
        <text>L-leucine + 2-oxoglutarate = 4-methyl-2-oxopentanoate + L-glutamate</text>
        <dbReference type="Rhea" id="RHEA:18321"/>
        <dbReference type="ChEBI" id="CHEBI:16810"/>
        <dbReference type="ChEBI" id="CHEBI:17865"/>
        <dbReference type="ChEBI" id="CHEBI:29985"/>
        <dbReference type="ChEBI" id="CHEBI:57427"/>
        <dbReference type="EC" id="2.6.1.42"/>
    </reaction>
</comment>
<sequence length="383" mass="42299">MVPSKLVLNLVPYDQQSPVPGLYDPIRMTNKAVAGHLLQMPWDEETGWGSPTIGKYDNLSLDPSASVLHYATETFEGMKAYRGFDGKLRLFRPELNAERLLRSNARVSLPSFDPKAALELIAAYAAVECPRWLPEPGSHLYIRPAMIGSGRAIGINKPPEALFFVFGTLFPQARRLATVYHLLTSQPSQIRAWPGGFGANKVGANYGPSITSHVEAKRRGCNQTLWLFGQEELVTEAGGSNFFVVMRRQNSDQLELVTSPLDTGIILDGITRRSVLDLARERAPDLEVVERPLTMSEIAAAASEGRLVESFVSGTAVFISPVASITHGDSVVRFPMTVLENGEKRPAEKYSTTIRTWLEEIIYGKVDHPWGYIVEENQQLGSS</sequence>
<keyword evidence="9" id="KW-0100">Branched-chain amino acid biosynthesis</keyword>
<evidence type="ECO:0000256" key="1">
    <source>
        <dbReference type="ARBA" id="ARBA00001933"/>
    </source>
</evidence>
<feature type="modified residue" description="N6-(pyridoxal phosphate)lysine" evidence="6">
    <location>
        <position position="201"/>
    </location>
</feature>
<dbReference type="GO" id="GO:0009099">
    <property type="term" value="P:L-valine biosynthetic process"/>
    <property type="evidence" value="ECO:0007669"/>
    <property type="project" value="TreeGrafter"/>
</dbReference>
<evidence type="ECO:0000256" key="5">
    <source>
        <dbReference type="ARBA" id="ARBA00022898"/>
    </source>
</evidence>
<dbReference type="Gene3D" id="3.30.470.10">
    <property type="match status" value="1"/>
</dbReference>
<keyword evidence="9" id="KW-0028">Amino-acid biosynthesis</keyword>
<dbReference type="PANTHER" id="PTHR11825:SF69">
    <property type="entry name" value="BRANCHED-CHAIN-AMINO-ACID AMINOTRANSFERASE"/>
    <property type="match status" value="1"/>
</dbReference>
<comment type="caution">
    <text evidence="10">The sequence shown here is derived from an EMBL/GenBank/DDBJ whole genome shotgun (WGS) entry which is preliminary data.</text>
</comment>
<dbReference type="OrthoDB" id="1732691at2759"/>
<evidence type="ECO:0000256" key="9">
    <source>
        <dbReference type="RuleBase" id="RU004517"/>
    </source>
</evidence>
<dbReference type="InterPro" id="IPR043131">
    <property type="entry name" value="BCAT-like_N"/>
</dbReference>
<comment type="catalytic activity">
    <reaction evidence="9">
        <text>L-isoleucine + 2-oxoglutarate = (S)-3-methyl-2-oxopentanoate + L-glutamate</text>
        <dbReference type="Rhea" id="RHEA:24801"/>
        <dbReference type="ChEBI" id="CHEBI:16810"/>
        <dbReference type="ChEBI" id="CHEBI:29985"/>
        <dbReference type="ChEBI" id="CHEBI:35146"/>
        <dbReference type="ChEBI" id="CHEBI:58045"/>
        <dbReference type="EC" id="2.6.1.42"/>
    </reaction>
</comment>
<evidence type="ECO:0000313" key="10">
    <source>
        <dbReference type="EMBL" id="KAH6879902.1"/>
    </source>
</evidence>
<dbReference type="InterPro" id="IPR036038">
    <property type="entry name" value="Aminotransferase-like"/>
</dbReference>
<comment type="similarity">
    <text evidence="2 7">Belongs to the class-IV pyridoxal-phosphate-dependent aminotransferase family.</text>
</comment>